<dbReference type="Proteomes" id="UP001168877">
    <property type="component" value="Unassembled WGS sequence"/>
</dbReference>
<dbReference type="PANTHER" id="PTHR33223">
    <property type="entry name" value="CCHC-TYPE DOMAIN-CONTAINING PROTEIN"/>
    <property type="match status" value="1"/>
</dbReference>
<comment type="caution">
    <text evidence="3">The sequence shown here is derived from an EMBL/GenBank/DDBJ whole genome shotgun (WGS) entry which is preliminary data.</text>
</comment>
<dbReference type="InterPro" id="IPR005162">
    <property type="entry name" value="Retrotrans_gag_dom"/>
</dbReference>
<evidence type="ECO:0000259" key="2">
    <source>
        <dbReference type="Pfam" id="PF03732"/>
    </source>
</evidence>
<dbReference type="AlphaFoldDB" id="A0AA39RCR9"/>
<keyword evidence="4" id="KW-1185">Reference proteome</keyword>
<evidence type="ECO:0000313" key="3">
    <source>
        <dbReference type="EMBL" id="KAK0571173.1"/>
    </source>
</evidence>
<reference evidence="3" key="1">
    <citation type="journal article" date="2022" name="Plant J.">
        <title>Strategies of tolerance reflected in two North American maple genomes.</title>
        <authorList>
            <person name="McEvoy S.L."/>
            <person name="Sezen U.U."/>
            <person name="Trouern-Trend A."/>
            <person name="McMahon S.M."/>
            <person name="Schaberg P.G."/>
            <person name="Yang J."/>
            <person name="Wegrzyn J.L."/>
            <person name="Swenson N.G."/>
        </authorList>
    </citation>
    <scope>NUCLEOTIDE SEQUENCE</scope>
    <source>
        <strain evidence="3">NS2018</strain>
    </source>
</reference>
<proteinExistence type="predicted"/>
<sequence>MKDYSRPVVSNHPLCIVLEPAARNYELRSSHYNQLPVFRGLPDEDVLLFFREYYAAIQSLPNHRITEDQLRMRCIPHALKDEAKTWLLTLPPASLRTWDEIREKITDQYYAPQKTSEIRAKISSFYQQDNESFYEAWERFKKYTRDCPQHGFLTNQLCQWFYDGLTEVSGLLVNNACGGSMYDKQPEEVYSIFEKLAQNSRHKNSRRKKGIYTVDANTESSIQMTQIIKKMDALASDMGQLKSWQQKVFMGEHQAGCSGSREEEEEEVQAMNNFNPRPRNDPYSNTYNPGWRNHPNFSWSNNNQNSGNQWSNNTQGTGNQWGNNNGNQRQFNAGAQQNAESQPKKPSIEDMIVQMQQQIQQQMQQMNQKNEVQFQNIHASLRKTDIQVGQIAEAQQKMEQGKFPSYTEQAKAMTVLRNGKGLRKITTYPRRKK</sequence>
<organism evidence="3 4">
    <name type="scientific">Acer saccharum</name>
    <name type="common">Sugar maple</name>
    <dbReference type="NCBI Taxonomy" id="4024"/>
    <lineage>
        <taxon>Eukaryota</taxon>
        <taxon>Viridiplantae</taxon>
        <taxon>Streptophyta</taxon>
        <taxon>Embryophyta</taxon>
        <taxon>Tracheophyta</taxon>
        <taxon>Spermatophyta</taxon>
        <taxon>Magnoliopsida</taxon>
        <taxon>eudicotyledons</taxon>
        <taxon>Gunneridae</taxon>
        <taxon>Pentapetalae</taxon>
        <taxon>rosids</taxon>
        <taxon>malvids</taxon>
        <taxon>Sapindales</taxon>
        <taxon>Sapindaceae</taxon>
        <taxon>Hippocastanoideae</taxon>
        <taxon>Acereae</taxon>
        <taxon>Acer</taxon>
    </lineage>
</organism>
<protein>
    <recommendedName>
        <fullName evidence="2">Retrotransposon gag domain-containing protein</fullName>
    </recommendedName>
</protein>
<evidence type="ECO:0000313" key="4">
    <source>
        <dbReference type="Proteomes" id="UP001168877"/>
    </source>
</evidence>
<dbReference type="PANTHER" id="PTHR33223:SF11">
    <property type="entry name" value="ELEMENT PROTEIN, PUTATIVE-RELATED"/>
    <property type="match status" value="1"/>
</dbReference>
<name>A0AA39RCR9_ACESA</name>
<dbReference type="EMBL" id="JAUESC010000388">
    <property type="protein sequence ID" value="KAK0571173.1"/>
    <property type="molecule type" value="Genomic_DNA"/>
</dbReference>
<reference evidence="3" key="2">
    <citation type="submission" date="2023-06" db="EMBL/GenBank/DDBJ databases">
        <authorList>
            <person name="Swenson N.G."/>
            <person name="Wegrzyn J.L."/>
            <person name="Mcevoy S.L."/>
        </authorList>
    </citation>
    <scope>NUCLEOTIDE SEQUENCE</scope>
    <source>
        <strain evidence="3">NS2018</strain>
        <tissue evidence="3">Leaf</tissue>
    </source>
</reference>
<feature type="region of interest" description="Disordered" evidence="1">
    <location>
        <begin position="256"/>
        <end position="345"/>
    </location>
</feature>
<evidence type="ECO:0000256" key="1">
    <source>
        <dbReference type="SAM" id="MobiDB-lite"/>
    </source>
</evidence>
<accession>A0AA39RCR9</accession>
<dbReference type="Pfam" id="PF03732">
    <property type="entry name" value="Retrotrans_gag"/>
    <property type="match status" value="1"/>
</dbReference>
<gene>
    <name evidence="3" type="ORF">LWI29_012080</name>
</gene>
<feature type="compositionally biased region" description="Low complexity" evidence="1">
    <location>
        <begin position="296"/>
        <end position="339"/>
    </location>
</feature>
<feature type="domain" description="Retrotransposon gag" evidence="2">
    <location>
        <begin position="75"/>
        <end position="166"/>
    </location>
</feature>